<dbReference type="EMBL" id="VUMN01000014">
    <property type="protein sequence ID" value="MSS58672.1"/>
    <property type="molecule type" value="Genomic_DNA"/>
</dbReference>
<keyword evidence="1" id="KW-1133">Transmembrane helix</keyword>
<feature type="transmembrane region" description="Helical" evidence="1">
    <location>
        <begin position="62"/>
        <end position="86"/>
    </location>
</feature>
<evidence type="ECO:0000259" key="2">
    <source>
        <dbReference type="Pfam" id="PF02698"/>
    </source>
</evidence>
<feature type="domain" description="DUF218" evidence="2">
    <location>
        <begin position="98"/>
        <end position="248"/>
    </location>
</feature>
<organism evidence="3 4">
    <name type="scientific">Stecheria intestinalis</name>
    <dbReference type="NCBI Taxonomy" id="2606630"/>
    <lineage>
        <taxon>Bacteria</taxon>
        <taxon>Bacillati</taxon>
        <taxon>Bacillota</taxon>
        <taxon>Erysipelotrichia</taxon>
        <taxon>Erysipelotrichales</taxon>
        <taxon>Erysipelotrichaceae</taxon>
        <taxon>Stecheria</taxon>
    </lineage>
</organism>
<protein>
    <submittedName>
        <fullName evidence="3">YdcF family protein</fullName>
    </submittedName>
</protein>
<keyword evidence="1" id="KW-0472">Membrane</keyword>
<dbReference type="GO" id="GO:0005886">
    <property type="term" value="C:plasma membrane"/>
    <property type="evidence" value="ECO:0007669"/>
    <property type="project" value="TreeGrafter"/>
</dbReference>
<evidence type="ECO:0000313" key="4">
    <source>
        <dbReference type="Proteomes" id="UP000461880"/>
    </source>
</evidence>
<dbReference type="InterPro" id="IPR003848">
    <property type="entry name" value="DUF218"/>
</dbReference>
<dbReference type="CDD" id="cd06259">
    <property type="entry name" value="YdcF-like"/>
    <property type="match status" value="1"/>
</dbReference>
<name>A0A7X2NSF1_9FIRM</name>
<dbReference type="GO" id="GO:0000270">
    <property type="term" value="P:peptidoglycan metabolic process"/>
    <property type="evidence" value="ECO:0007669"/>
    <property type="project" value="TreeGrafter"/>
</dbReference>
<dbReference type="Gene3D" id="3.40.50.620">
    <property type="entry name" value="HUPs"/>
    <property type="match status" value="1"/>
</dbReference>
<proteinExistence type="predicted"/>
<gene>
    <name evidence="3" type="ORF">FYJ51_07110</name>
</gene>
<dbReference type="PANTHER" id="PTHR30336">
    <property type="entry name" value="INNER MEMBRANE PROTEIN, PROBABLE PERMEASE"/>
    <property type="match status" value="1"/>
</dbReference>
<dbReference type="InterPro" id="IPR014729">
    <property type="entry name" value="Rossmann-like_a/b/a_fold"/>
</dbReference>
<dbReference type="AlphaFoldDB" id="A0A7X2NSF1"/>
<evidence type="ECO:0000313" key="3">
    <source>
        <dbReference type="EMBL" id="MSS58672.1"/>
    </source>
</evidence>
<feature type="transmembrane region" description="Helical" evidence="1">
    <location>
        <begin position="22"/>
        <end position="42"/>
    </location>
</feature>
<dbReference type="SUPFAM" id="SSF103088">
    <property type="entry name" value="OmpA-like"/>
    <property type="match status" value="1"/>
</dbReference>
<keyword evidence="4" id="KW-1185">Reference proteome</keyword>
<comment type="caution">
    <text evidence="3">The sequence shown here is derived from an EMBL/GenBank/DDBJ whole genome shotgun (WGS) entry which is preliminary data.</text>
</comment>
<dbReference type="Proteomes" id="UP000461880">
    <property type="component" value="Unassembled WGS sequence"/>
</dbReference>
<dbReference type="Pfam" id="PF02698">
    <property type="entry name" value="DUF218"/>
    <property type="match status" value="1"/>
</dbReference>
<dbReference type="InterPro" id="IPR051599">
    <property type="entry name" value="Cell_Envelope_Assoc"/>
</dbReference>
<dbReference type="InterPro" id="IPR036737">
    <property type="entry name" value="OmpA-like_sf"/>
</dbReference>
<sequence>MKILEIAGLFGTIWFLCTEGLGYWNIGTNTGLIVSVLIFLAAKYHCQIREWCSRHKSRFYKVICSILYLVIAAVISLAVITTGLILSVHSNGQKENSTVIILGSGVNDDGRPSDVMRERLDKALEYLNDNPHSAIIVSGGLDDQGGYTEAESMKDYLIEHGIKSDRIYLENQSHSTRENIEYSETVLQNNHLSASVLIVTSDFHLYRAGYLARHYHLDYELLGSPTPWYVLPSYWIREMYGILHEWIAD</sequence>
<reference evidence="3 4" key="1">
    <citation type="submission" date="2019-08" db="EMBL/GenBank/DDBJ databases">
        <title>In-depth cultivation of the pig gut microbiome towards novel bacterial diversity and tailored functional studies.</title>
        <authorList>
            <person name="Wylensek D."/>
            <person name="Hitch T.C.A."/>
            <person name="Clavel T."/>
        </authorList>
    </citation>
    <scope>NUCLEOTIDE SEQUENCE [LARGE SCALE GENOMIC DNA]</scope>
    <source>
        <strain evidence="3 4">Oil+RF-744-GAM-WT-6</strain>
    </source>
</reference>
<keyword evidence="1" id="KW-0812">Transmembrane</keyword>
<dbReference type="PANTHER" id="PTHR30336:SF4">
    <property type="entry name" value="ENVELOPE BIOGENESIS FACTOR ELYC"/>
    <property type="match status" value="1"/>
</dbReference>
<evidence type="ECO:0000256" key="1">
    <source>
        <dbReference type="SAM" id="Phobius"/>
    </source>
</evidence>
<dbReference type="GO" id="GO:0043164">
    <property type="term" value="P:Gram-negative-bacterium-type cell wall biogenesis"/>
    <property type="evidence" value="ECO:0007669"/>
    <property type="project" value="TreeGrafter"/>
</dbReference>
<accession>A0A7X2NSF1</accession>